<dbReference type="NCBIfam" id="TIGR00125">
    <property type="entry name" value="cyt_tran_rel"/>
    <property type="match status" value="1"/>
</dbReference>
<keyword evidence="2 6" id="KW-0548">Nucleotidyltransferase</keyword>
<gene>
    <name evidence="6" type="ORF">HNP97_000324</name>
</gene>
<evidence type="ECO:0000256" key="2">
    <source>
        <dbReference type="ARBA" id="ARBA00022695"/>
    </source>
</evidence>
<dbReference type="PANTHER" id="PTHR43793">
    <property type="entry name" value="FAD SYNTHASE"/>
    <property type="match status" value="1"/>
</dbReference>
<dbReference type="EMBL" id="JACHIQ010000001">
    <property type="protein sequence ID" value="MBB6066834.1"/>
    <property type="molecule type" value="Genomic_DNA"/>
</dbReference>
<dbReference type="PANTHER" id="PTHR43793:SF1">
    <property type="entry name" value="FAD SYNTHASE"/>
    <property type="match status" value="1"/>
</dbReference>
<evidence type="ECO:0000256" key="3">
    <source>
        <dbReference type="ARBA" id="ARBA00022741"/>
    </source>
</evidence>
<sequence>MFHIGHLKLLNRAKTFGDRLIVAVSTDEFNLTKGKKTVIPFEDRCEIVKNIKSVDRVIAELSWDQKIQDIQNYEIETFVIGNDWTGKFDFLKKYCNVIYIPRTEGISSTDLKKKLK</sequence>
<accession>A0A7J9RYT4</accession>
<evidence type="ECO:0000259" key="5">
    <source>
        <dbReference type="Pfam" id="PF01467"/>
    </source>
</evidence>
<evidence type="ECO:0000256" key="1">
    <source>
        <dbReference type="ARBA" id="ARBA00022679"/>
    </source>
</evidence>
<dbReference type="GO" id="GO:0005524">
    <property type="term" value="F:ATP binding"/>
    <property type="evidence" value="ECO:0007669"/>
    <property type="project" value="UniProtKB-KW"/>
</dbReference>
<dbReference type="Gene3D" id="3.40.50.620">
    <property type="entry name" value="HUPs"/>
    <property type="match status" value="1"/>
</dbReference>
<dbReference type="GO" id="GO:0047348">
    <property type="term" value="F:glycerol-3-phosphate cytidylyltransferase activity"/>
    <property type="evidence" value="ECO:0007669"/>
    <property type="project" value="UniProtKB-EC"/>
</dbReference>
<dbReference type="SUPFAM" id="SSF52374">
    <property type="entry name" value="Nucleotidylyl transferase"/>
    <property type="match status" value="1"/>
</dbReference>
<evidence type="ECO:0000256" key="4">
    <source>
        <dbReference type="ARBA" id="ARBA00022840"/>
    </source>
</evidence>
<dbReference type="EC" id="2.7.7.39" evidence="6"/>
<protein>
    <submittedName>
        <fullName evidence="6">Glycerol-3-phosphate cytidylyltransferase</fullName>
        <ecNumber evidence="6">2.7.7.39</ecNumber>
    </submittedName>
</protein>
<evidence type="ECO:0000313" key="6">
    <source>
        <dbReference type="EMBL" id="MBB6066834.1"/>
    </source>
</evidence>
<dbReference type="Proteomes" id="UP000584706">
    <property type="component" value="Unassembled WGS sequence"/>
</dbReference>
<feature type="domain" description="Cytidyltransferase-like" evidence="5">
    <location>
        <begin position="1"/>
        <end position="113"/>
    </location>
</feature>
<keyword evidence="3" id="KW-0547">Nucleotide-binding</keyword>
<dbReference type="InterPro" id="IPR004821">
    <property type="entry name" value="Cyt_trans-like"/>
</dbReference>
<name>A0A7J9RYT4_METMI</name>
<comment type="caution">
    <text evidence="6">The sequence shown here is derived from an EMBL/GenBank/DDBJ whole genome shotgun (WGS) entry which is preliminary data.</text>
</comment>
<organism evidence="6 7">
    <name type="scientific">Methanococcus maripaludis</name>
    <name type="common">Methanococcus deltae</name>
    <dbReference type="NCBI Taxonomy" id="39152"/>
    <lineage>
        <taxon>Archaea</taxon>
        <taxon>Methanobacteriati</taxon>
        <taxon>Methanobacteriota</taxon>
        <taxon>Methanomada group</taxon>
        <taxon>Methanococci</taxon>
        <taxon>Methanococcales</taxon>
        <taxon>Methanococcaceae</taxon>
        <taxon>Methanococcus</taxon>
    </lineage>
</organism>
<dbReference type="InterPro" id="IPR014729">
    <property type="entry name" value="Rossmann-like_a/b/a_fold"/>
</dbReference>
<dbReference type="AlphaFoldDB" id="A0A7J9RYT4"/>
<proteinExistence type="predicted"/>
<keyword evidence="4" id="KW-0067">ATP-binding</keyword>
<dbReference type="InterPro" id="IPR050385">
    <property type="entry name" value="Archaeal_FAD_synthase"/>
</dbReference>
<keyword evidence="1 6" id="KW-0808">Transferase</keyword>
<reference evidence="6 7" key="1">
    <citation type="submission" date="2020-08" db="EMBL/GenBank/DDBJ databases">
        <title>Genomic Encyclopedia of Type Strains, Phase IV (KMG-V): Genome sequencing to study the core and pangenomes of soil and plant-associated prokaryotes.</title>
        <authorList>
            <person name="Whitman W."/>
        </authorList>
    </citation>
    <scope>NUCLEOTIDE SEQUENCE [LARGE SCALE GENOMIC DNA]</scope>
    <source>
        <strain evidence="6 7">DSM 7078</strain>
    </source>
</reference>
<evidence type="ECO:0000313" key="7">
    <source>
        <dbReference type="Proteomes" id="UP000584706"/>
    </source>
</evidence>
<dbReference type="Pfam" id="PF01467">
    <property type="entry name" value="CTP_transf_like"/>
    <property type="match status" value="1"/>
</dbReference>